<sequence>MCGRVTLQTPAVDLAREFALLGVRAAIERPRYNLAPTQLMAVVPNDGQRMLDAYRWGLIPSWAKDASIGNKLINARCETVAEKPSFRSAFKRRRCLALIDGWFEWRQSTKPKTPFLFRRKDGRPLALAGLWEEWTSPETGEVVRSCTLLTTGPNALMAPIHDRMPVLLTSAGQELWLRPEPMEPAALQPLLVPFEEDSLEAYEVSRLVNSPTQDVPACLERAAAA</sequence>
<reference evidence="10 12" key="1">
    <citation type="submission" date="2006-04" db="EMBL/GenBank/DDBJ databases">
        <authorList>
            <person name="Nierman W.C."/>
        </authorList>
    </citation>
    <scope>NUCLEOTIDE SEQUENCE [LARGE SCALE GENOMIC DNA]</scope>
    <source>
        <strain evidence="10 12">DW4/3-1</strain>
    </source>
</reference>
<keyword evidence="7" id="KW-0456">Lyase</keyword>
<dbReference type="GO" id="GO:0106300">
    <property type="term" value="P:protein-DNA covalent cross-linking repair"/>
    <property type="evidence" value="ECO:0007669"/>
    <property type="project" value="InterPro"/>
</dbReference>
<dbReference type="RefSeq" id="WP_002614077.1">
    <property type="nucleotide sequence ID" value="NC_014623.1"/>
</dbReference>
<dbReference type="Proteomes" id="UP000001351">
    <property type="component" value="Chromosome"/>
</dbReference>
<protein>
    <recommendedName>
        <fullName evidence="8">Abasic site processing protein</fullName>
        <ecNumber evidence="8">3.4.-.-</ecNumber>
    </recommendedName>
</protein>
<dbReference type="GO" id="GO:0003697">
    <property type="term" value="F:single-stranded DNA binding"/>
    <property type="evidence" value="ECO:0007669"/>
    <property type="project" value="InterPro"/>
</dbReference>
<reference evidence="9 11" key="2">
    <citation type="journal article" date="2011" name="Mol. Biol. Evol.">
        <title>Comparative genomic analysis of fruiting body formation in Myxococcales.</title>
        <authorList>
            <person name="Huntley S."/>
            <person name="Hamann N."/>
            <person name="Wegener-Feldbrugge S."/>
            <person name="Treuner-Lange A."/>
            <person name="Kube M."/>
            <person name="Reinhardt R."/>
            <person name="Klages S."/>
            <person name="Muller R."/>
            <person name="Ronning C.M."/>
            <person name="Nierman W.C."/>
            <person name="Sogaard-Andersen L."/>
        </authorList>
    </citation>
    <scope>NUCLEOTIDE SEQUENCE [LARGE SCALE GENOMIC DNA]</scope>
    <source>
        <strain evidence="9 11">DW4/3-1</strain>
    </source>
</reference>
<evidence type="ECO:0000256" key="7">
    <source>
        <dbReference type="ARBA" id="ARBA00023239"/>
    </source>
</evidence>
<dbReference type="EMBL" id="AAMD01000057">
    <property type="protein sequence ID" value="EAU66349.1"/>
    <property type="molecule type" value="Genomic_DNA"/>
</dbReference>
<dbReference type="GO" id="GO:0008233">
    <property type="term" value="F:peptidase activity"/>
    <property type="evidence" value="ECO:0007669"/>
    <property type="project" value="UniProtKB-KW"/>
</dbReference>
<dbReference type="GO" id="GO:0016829">
    <property type="term" value="F:lyase activity"/>
    <property type="evidence" value="ECO:0007669"/>
    <property type="project" value="UniProtKB-KW"/>
</dbReference>
<dbReference type="eggNOG" id="COG2135">
    <property type="taxonomic scope" value="Bacteria"/>
</dbReference>
<gene>
    <name evidence="9" type="ordered locus">STAUR_5924</name>
    <name evidence="10" type="ORF">STIAU_1058</name>
</gene>
<evidence type="ECO:0000313" key="10">
    <source>
        <dbReference type="EMBL" id="EAU66349.1"/>
    </source>
</evidence>
<dbReference type="InterPro" id="IPR036590">
    <property type="entry name" value="SRAP-like"/>
</dbReference>
<accession>Q091G8</accession>
<evidence type="ECO:0000256" key="5">
    <source>
        <dbReference type="ARBA" id="ARBA00023124"/>
    </source>
</evidence>
<dbReference type="AlphaFoldDB" id="Q091G8"/>
<evidence type="ECO:0000313" key="12">
    <source>
        <dbReference type="Proteomes" id="UP000032702"/>
    </source>
</evidence>
<keyword evidence="11" id="KW-1185">Reference proteome</keyword>
<dbReference type="PATRIC" id="fig|378806.16.peg.5478"/>
<evidence type="ECO:0000313" key="9">
    <source>
        <dbReference type="EMBL" id="ADO73685.1"/>
    </source>
</evidence>
<evidence type="ECO:0000313" key="11">
    <source>
        <dbReference type="Proteomes" id="UP000001351"/>
    </source>
</evidence>
<dbReference type="KEGG" id="sur:STAUR_5924"/>
<dbReference type="EC" id="3.4.-.-" evidence="8"/>
<keyword evidence="6" id="KW-0238">DNA-binding</keyword>
<dbReference type="STRING" id="378806.STAUR_5924"/>
<evidence type="ECO:0000256" key="1">
    <source>
        <dbReference type="ARBA" id="ARBA00008136"/>
    </source>
</evidence>
<dbReference type="EMBL" id="CP002271">
    <property type="protein sequence ID" value="ADO73685.1"/>
    <property type="molecule type" value="Genomic_DNA"/>
</dbReference>
<evidence type="ECO:0000256" key="6">
    <source>
        <dbReference type="ARBA" id="ARBA00023125"/>
    </source>
</evidence>
<dbReference type="GO" id="GO:0006508">
    <property type="term" value="P:proteolysis"/>
    <property type="evidence" value="ECO:0007669"/>
    <property type="project" value="UniProtKB-KW"/>
</dbReference>
<dbReference type="Pfam" id="PF02586">
    <property type="entry name" value="SRAP"/>
    <property type="match status" value="1"/>
</dbReference>
<dbReference type="Proteomes" id="UP000032702">
    <property type="component" value="Unassembled WGS sequence"/>
</dbReference>
<evidence type="ECO:0000256" key="2">
    <source>
        <dbReference type="ARBA" id="ARBA00022670"/>
    </source>
</evidence>
<evidence type="ECO:0000256" key="3">
    <source>
        <dbReference type="ARBA" id="ARBA00022763"/>
    </source>
</evidence>
<keyword evidence="5" id="KW-0190">Covalent protein-DNA linkage</keyword>
<dbReference type="InterPro" id="IPR003738">
    <property type="entry name" value="SRAP"/>
</dbReference>
<dbReference type="HOGENOM" id="CLU_035990_6_2_7"/>
<proteinExistence type="inferred from homology"/>
<dbReference type="PANTHER" id="PTHR13604">
    <property type="entry name" value="DC12-RELATED"/>
    <property type="match status" value="1"/>
</dbReference>
<organism evidence="10 12">
    <name type="scientific">Stigmatella aurantiaca (strain DW4/3-1)</name>
    <dbReference type="NCBI Taxonomy" id="378806"/>
    <lineage>
        <taxon>Bacteria</taxon>
        <taxon>Pseudomonadati</taxon>
        <taxon>Myxococcota</taxon>
        <taxon>Myxococcia</taxon>
        <taxon>Myxococcales</taxon>
        <taxon>Cystobacterineae</taxon>
        <taxon>Archangiaceae</taxon>
        <taxon>Stigmatella</taxon>
    </lineage>
</organism>
<evidence type="ECO:0000256" key="4">
    <source>
        <dbReference type="ARBA" id="ARBA00022801"/>
    </source>
</evidence>
<keyword evidence="3" id="KW-0227">DNA damage</keyword>
<dbReference type="Gene3D" id="3.90.1680.10">
    <property type="entry name" value="SOS response associated peptidase-like"/>
    <property type="match status" value="1"/>
</dbReference>
<comment type="similarity">
    <text evidence="1 8">Belongs to the SOS response-associated peptidase family.</text>
</comment>
<keyword evidence="4 8" id="KW-0378">Hydrolase</keyword>
<dbReference type="SUPFAM" id="SSF143081">
    <property type="entry name" value="BB1717-like"/>
    <property type="match status" value="1"/>
</dbReference>
<dbReference type="OrthoDB" id="6192129at2"/>
<dbReference type="PANTHER" id="PTHR13604:SF0">
    <property type="entry name" value="ABASIC SITE PROCESSING PROTEIN HMCES"/>
    <property type="match status" value="1"/>
</dbReference>
<name>Q091G8_STIAD</name>
<keyword evidence="2 8" id="KW-0645">Protease</keyword>
<evidence type="ECO:0000256" key="8">
    <source>
        <dbReference type="RuleBase" id="RU364100"/>
    </source>
</evidence>